<dbReference type="GO" id="GO:0006355">
    <property type="term" value="P:regulation of DNA-templated transcription"/>
    <property type="evidence" value="ECO:0007669"/>
    <property type="project" value="InterPro"/>
</dbReference>
<evidence type="ECO:0000256" key="2">
    <source>
        <dbReference type="ARBA" id="ARBA00006378"/>
    </source>
</evidence>
<evidence type="ECO:0000256" key="3">
    <source>
        <dbReference type="ARBA" id="ARBA00019660"/>
    </source>
</evidence>
<evidence type="ECO:0000256" key="8">
    <source>
        <dbReference type="RuleBase" id="RU364129"/>
    </source>
</evidence>
<comment type="subunit">
    <text evidence="8">Component of the Mediator complex.</text>
</comment>
<keyword evidence="6 8" id="KW-0804">Transcription</keyword>
<evidence type="ECO:0000256" key="1">
    <source>
        <dbReference type="ARBA" id="ARBA00004123"/>
    </source>
</evidence>
<evidence type="ECO:0000256" key="5">
    <source>
        <dbReference type="ARBA" id="ARBA00023159"/>
    </source>
</evidence>
<evidence type="ECO:0000256" key="7">
    <source>
        <dbReference type="ARBA" id="ARBA00023242"/>
    </source>
</evidence>
<dbReference type="Proteomes" id="UP000094236">
    <property type="component" value="Unassembled WGS sequence"/>
</dbReference>
<dbReference type="Pfam" id="PF05669">
    <property type="entry name" value="Med31"/>
    <property type="match status" value="1"/>
</dbReference>
<comment type="subcellular location">
    <subcellularLocation>
        <location evidence="1 8">Nucleus</location>
    </subcellularLocation>
</comment>
<keyword evidence="10" id="KW-1185">Reference proteome</keyword>
<keyword evidence="4 8" id="KW-0805">Transcription regulation</keyword>
<sequence length="95" mass="11663">VPTRWEIELEFVQSLSNLQYLNYLAQNKYLEDESFLNYLNYLEYWRQPSFAKYLVYPNCLHILMLLKDKSFRDSILRQDIASLIMNDMVDRWKED</sequence>
<keyword evidence="7 8" id="KW-0539">Nucleus</keyword>
<proteinExistence type="inferred from homology"/>
<dbReference type="EMBL" id="KV454016">
    <property type="protein sequence ID" value="ODV94370.1"/>
    <property type="molecule type" value="Genomic_DNA"/>
</dbReference>
<evidence type="ECO:0000313" key="10">
    <source>
        <dbReference type="Proteomes" id="UP000094236"/>
    </source>
</evidence>
<comment type="function">
    <text evidence="8">Component of the Mediator complex, a coactivator involved in the regulated transcription of nearly all RNA polymerase II-dependent genes. Mediator functions as a bridge to convey information from gene-specific regulatory proteins to the basal RNA polymerase II transcription machinery. Mediator is recruited to promoters by direct interactions with regulatory proteins and serves as a scaffold for the assembly of a functional preinitiation complex with RNA polymerase II and the general transcription factors.</text>
</comment>
<name>A0A1E4TRK1_PACTA</name>
<accession>A0A1E4TRK1</accession>
<dbReference type="PANTHER" id="PTHR13186">
    <property type="entry name" value="MEDIATOR OF RNA POLYMERASE II TRANSCRIPTION SUBUNIT 31"/>
    <property type="match status" value="1"/>
</dbReference>
<dbReference type="STRING" id="669874.A0A1E4TRK1"/>
<dbReference type="GO" id="GO:0016592">
    <property type="term" value="C:mediator complex"/>
    <property type="evidence" value="ECO:0007669"/>
    <property type="project" value="EnsemblFungi"/>
</dbReference>
<feature type="non-terminal residue" evidence="9">
    <location>
        <position position="95"/>
    </location>
</feature>
<dbReference type="AlphaFoldDB" id="A0A1E4TRK1"/>
<dbReference type="OrthoDB" id="10257739at2759"/>
<evidence type="ECO:0000256" key="6">
    <source>
        <dbReference type="ARBA" id="ARBA00023163"/>
    </source>
</evidence>
<comment type="similarity">
    <text evidence="2 8">Belongs to the Mediator complex subunit 31 family.</text>
</comment>
<dbReference type="GO" id="GO:0003712">
    <property type="term" value="F:transcription coregulator activity"/>
    <property type="evidence" value="ECO:0007669"/>
    <property type="project" value="InterPro"/>
</dbReference>
<feature type="non-terminal residue" evidence="9">
    <location>
        <position position="1"/>
    </location>
</feature>
<dbReference type="InterPro" id="IPR008831">
    <property type="entry name" value="Mediator_Med31"/>
</dbReference>
<keyword evidence="5 8" id="KW-0010">Activator</keyword>
<organism evidence="9 10">
    <name type="scientific">Pachysolen tannophilus NRRL Y-2460</name>
    <dbReference type="NCBI Taxonomy" id="669874"/>
    <lineage>
        <taxon>Eukaryota</taxon>
        <taxon>Fungi</taxon>
        <taxon>Dikarya</taxon>
        <taxon>Ascomycota</taxon>
        <taxon>Saccharomycotina</taxon>
        <taxon>Pichiomycetes</taxon>
        <taxon>Pachysolenaceae</taxon>
        <taxon>Pachysolen</taxon>
    </lineage>
</organism>
<evidence type="ECO:0000313" key="9">
    <source>
        <dbReference type="EMBL" id="ODV94370.1"/>
    </source>
</evidence>
<dbReference type="Gene3D" id="1.10.10.1340">
    <property type="entry name" value="Mediator of RNA polymerase II, submodule Med31 (Soh1)"/>
    <property type="match status" value="1"/>
</dbReference>
<dbReference type="InterPro" id="IPR038089">
    <property type="entry name" value="Med31_sf"/>
</dbReference>
<evidence type="ECO:0000256" key="4">
    <source>
        <dbReference type="ARBA" id="ARBA00023015"/>
    </source>
</evidence>
<protein>
    <recommendedName>
        <fullName evidence="3 8">Mediator of RNA polymerase II transcription subunit 31</fullName>
    </recommendedName>
</protein>
<reference evidence="10" key="1">
    <citation type="submission" date="2016-05" db="EMBL/GenBank/DDBJ databases">
        <title>Comparative genomics of biotechnologically important yeasts.</title>
        <authorList>
            <consortium name="DOE Joint Genome Institute"/>
            <person name="Riley R."/>
            <person name="Haridas S."/>
            <person name="Wolfe K.H."/>
            <person name="Lopes M.R."/>
            <person name="Hittinger C.T."/>
            <person name="Goker M."/>
            <person name="Salamov A."/>
            <person name="Wisecaver J."/>
            <person name="Long T.M."/>
            <person name="Aerts A.L."/>
            <person name="Barry K."/>
            <person name="Choi C."/>
            <person name="Clum A."/>
            <person name="Coughlan A.Y."/>
            <person name="Deshpande S."/>
            <person name="Douglass A.P."/>
            <person name="Hanson S.J."/>
            <person name="Klenk H.-P."/>
            <person name="Labutti K."/>
            <person name="Lapidus A."/>
            <person name="Lindquist E."/>
            <person name="Lipzen A."/>
            <person name="Meier-Kolthoff J.P."/>
            <person name="Ohm R.A."/>
            <person name="Otillar R.P."/>
            <person name="Pangilinan J."/>
            <person name="Peng Y."/>
            <person name="Rokas A."/>
            <person name="Rosa C.A."/>
            <person name="Scheuner C."/>
            <person name="Sibirny A.A."/>
            <person name="Slot J.C."/>
            <person name="Stielow J.B."/>
            <person name="Sun H."/>
            <person name="Kurtzman C.P."/>
            <person name="Blackwell M."/>
            <person name="Grigoriev I.V."/>
            <person name="Jeffries T.W."/>
        </authorList>
    </citation>
    <scope>NUCLEOTIDE SEQUENCE [LARGE SCALE GENOMIC DNA]</scope>
    <source>
        <strain evidence="10">NRRL Y-2460</strain>
    </source>
</reference>
<gene>
    <name evidence="9" type="ORF">PACTADRAFT_21832</name>
</gene>